<evidence type="ECO:0000256" key="5">
    <source>
        <dbReference type="SAM" id="MobiDB-lite"/>
    </source>
</evidence>
<dbReference type="GO" id="GO:0005634">
    <property type="term" value="C:nucleus"/>
    <property type="evidence" value="ECO:0007669"/>
    <property type="project" value="UniProtKB-SubCell"/>
</dbReference>
<feature type="non-terminal residue" evidence="7">
    <location>
        <position position="1"/>
    </location>
</feature>
<sequence>IDEVDVNNSDDDLYNTNEQNDAPVRKKAKLENTTAQEDKPQNEESGSEEEYTDDSDDDVIFNFGNNSSSFSSNKIGKHSTNNNNDLKLQSGETNTDEVSNKKINSEGSIFEGSEGNELEKTAGEGGEEEEEISSDEEVSGNNNFLIEDESIPFFITSKTGQPIDIKQDVEFDGINMDELDPNFLKEKPWRSSRAKLEHYFNYGFNEATWIEYLHRQTRFNAKYNGAKLLYQLMLLQNQGKLEQKQIVPEVAKLKNLIKYQQKQQQREPPLPTVQPIINAQGTIINPNAVKNNNNNDMPTGNNNAGAPMFPFPPFNMMQMGNNNRK</sequence>
<evidence type="ECO:0000259" key="6">
    <source>
        <dbReference type="Pfam" id="PF05182"/>
    </source>
</evidence>
<proteinExistence type="inferred from homology"/>
<gene>
    <name evidence="7" type="ORF">HANVADRAFT_3902</name>
</gene>
<dbReference type="InterPro" id="IPR007854">
    <property type="entry name" value="Fip1_dom"/>
</dbReference>
<feature type="compositionally biased region" description="Acidic residues" evidence="5">
    <location>
        <begin position="125"/>
        <end position="138"/>
    </location>
</feature>
<protein>
    <recommendedName>
        <fullName evidence="6">Pre-mRNA polyadenylation factor Fip1 domain-containing protein</fullName>
    </recommendedName>
</protein>
<evidence type="ECO:0000313" key="8">
    <source>
        <dbReference type="Proteomes" id="UP000092321"/>
    </source>
</evidence>
<evidence type="ECO:0000256" key="2">
    <source>
        <dbReference type="ARBA" id="ARBA00007459"/>
    </source>
</evidence>
<name>A0A1B7T986_9ASCO</name>
<comment type="subcellular location">
    <subcellularLocation>
        <location evidence="1">Nucleus</location>
    </subcellularLocation>
</comment>
<comment type="similarity">
    <text evidence="2">Belongs to the FIP1 family.</text>
</comment>
<feature type="compositionally biased region" description="Polar residues" evidence="5">
    <location>
        <begin position="78"/>
        <end position="97"/>
    </location>
</feature>
<keyword evidence="4" id="KW-0539">Nucleus</keyword>
<keyword evidence="3" id="KW-0507">mRNA processing</keyword>
<keyword evidence="8" id="KW-1185">Reference proteome</keyword>
<dbReference type="GO" id="GO:0006397">
    <property type="term" value="P:mRNA processing"/>
    <property type="evidence" value="ECO:0007669"/>
    <property type="project" value="UniProtKB-KW"/>
</dbReference>
<dbReference type="Proteomes" id="UP000092321">
    <property type="component" value="Unassembled WGS sequence"/>
</dbReference>
<dbReference type="Pfam" id="PF05182">
    <property type="entry name" value="Fip1"/>
    <property type="match status" value="1"/>
</dbReference>
<evidence type="ECO:0000256" key="4">
    <source>
        <dbReference type="ARBA" id="ARBA00023242"/>
    </source>
</evidence>
<evidence type="ECO:0000256" key="1">
    <source>
        <dbReference type="ARBA" id="ARBA00004123"/>
    </source>
</evidence>
<evidence type="ECO:0000256" key="3">
    <source>
        <dbReference type="ARBA" id="ARBA00022664"/>
    </source>
</evidence>
<organism evidence="7 8">
    <name type="scientific">Hanseniaspora valbyensis NRRL Y-1626</name>
    <dbReference type="NCBI Taxonomy" id="766949"/>
    <lineage>
        <taxon>Eukaryota</taxon>
        <taxon>Fungi</taxon>
        <taxon>Dikarya</taxon>
        <taxon>Ascomycota</taxon>
        <taxon>Saccharomycotina</taxon>
        <taxon>Saccharomycetes</taxon>
        <taxon>Saccharomycodales</taxon>
        <taxon>Saccharomycodaceae</taxon>
        <taxon>Hanseniaspora</taxon>
    </lineage>
</organism>
<accession>A0A1B7T986</accession>
<feature type="domain" description="Pre-mRNA polyadenylation factor Fip1" evidence="6">
    <location>
        <begin position="179"/>
        <end position="218"/>
    </location>
</feature>
<feature type="compositionally biased region" description="Low complexity" evidence="5">
    <location>
        <begin position="61"/>
        <end position="73"/>
    </location>
</feature>
<evidence type="ECO:0000313" key="7">
    <source>
        <dbReference type="EMBL" id="OBA25291.1"/>
    </source>
</evidence>
<dbReference type="OrthoDB" id="1917198at2759"/>
<dbReference type="EMBL" id="LXPE01000157">
    <property type="protein sequence ID" value="OBA25291.1"/>
    <property type="molecule type" value="Genomic_DNA"/>
</dbReference>
<feature type="compositionally biased region" description="Acidic residues" evidence="5">
    <location>
        <begin position="45"/>
        <end position="59"/>
    </location>
</feature>
<feature type="compositionally biased region" description="Acidic residues" evidence="5">
    <location>
        <begin position="1"/>
        <end position="13"/>
    </location>
</feature>
<dbReference type="AlphaFoldDB" id="A0A1B7T986"/>
<reference evidence="8" key="1">
    <citation type="journal article" date="2016" name="Proc. Natl. Acad. Sci. U.S.A.">
        <title>Comparative genomics of biotechnologically important yeasts.</title>
        <authorList>
            <person name="Riley R."/>
            <person name="Haridas S."/>
            <person name="Wolfe K.H."/>
            <person name="Lopes M.R."/>
            <person name="Hittinger C.T."/>
            <person name="Goeker M."/>
            <person name="Salamov A.A."/>
            <person name="Wisecaver J.H."/>
            <person name="Long T.M."/>
            <person name="Calvey C.H."/>
            <person name="Aerts A.L."/>
            <person name="Barry K.W."/>
            <person name="Choi C."/>
            <person name="Clum A."/>
            <person name="Coughlan A.Y."/>
            <person name="Deshpande S."/>
            <person name="Douglass A.P."/>
            <person name="Hanson S.J."/>
            <person name="Klenk H.-P."/>
            <person name="LaButti K.M."/>
            <person name="Lapidus A."/>
            <person name="Lindquist E.A."/>
            <person name="Lipzen A.M."/>
            <person name="Meier-Kolthoff J.P."/>
            <person name="Ohm R.A."/>
            <person name="Otillar R.P."/>
            <person name="Pangilinan J.L."/>
            <person name="Peng Y."/>
            <person name="Rokas A."/>
            <person name="Rosa C.A."/>
            <person name="Scheuner C."/>
            <person name="Sibirny A.A."/>
            <person name="Slot J.C."/>
            <person name="Stielow J.B."/>
            <person name="Sun H."/>
            <person name="Kurtzman C.P."/>
            <person name="Blackwell M."/>
            <person name="Grigoriev I.V."/>
            <person name="Jeffries T.W."/>
        </authorList>
    </citation>
    <scope>NUCLEOTIDE SEQUENCE [LARGE SCALE GENOMIC DNA]</scope>
    <source>
        <strain evidence="8">NRRL Y-1626</strain>
    </source>
</reference>
<comment type="caution">
    <text evidence="7">The sequence shown here is derived from an EMBL/GenBank/DDBJ whole genome shotgun (WGS) entry which is preliminary data.</text>
</comment>
<feature type="region of interest" description="Disordered" evidence="5">
    <location>
        <begin position="1"/>
        <end position="141"/>
    </location>
</feature>